<evidence type="ECO:0008006" key="3">
    <source>
        <dbReference type="Google" id="ProtNLM"/>
    </source>
</evidence>
<dbReference type="EMBL" id="AP024956">
    <property type="protein sequence ID" value="BCZ79671.1"/>
    <property type="molecule type" value="Genomic_DNA"/>
</dbReference>
<evidence type="ECO:0000313" key="1">
    <source>
        <dbReference type="EMBL" id="BCZ79671.1"/>
    </source>
</evidence>
<organism evidence="1 2">
    <name type="scientific">Paraburkholderia terrae</name>
    <dbReference type="NCBI Taxonomy" id="311230"/>
    <lineage>
        <taxon>Bacteria</taxon>
        <taxon>Pseudomonadati</taxon>
        <taxon>Pseudomonadota</taxon>
        <taxon>Betaproteobacteria</taxon>
        <taxon>Burkholderiales</taxon>
        <taxon>Burkholderiaceae</taxon>
        <taxon>Paraburkholderia</taxon>
    </lineage>
</organism>
<dbReference type="Pfam" id="PF05488">
    <property type="entry name" value="PAAR_motif"/>
    <property type="match status" value="1"/>
</dbReference>
<dbReference type="Proteomes" id="UP001319874">
    <property type="component" value="Chromosome 2"/>
</dbReference>
<gene>
    <name evidence="1" type="ORF">PTKU64_33460</name>
</gene>
<proteinExistence type="predicted"/>
<name>A0ABN6JH77_9BURK</name>
<accession>A0ABN6JH77</accession>
<dbReference type="InterPro" id="IPR008727">
    <property type="entry name" value="PAAR_motif"/>
</dbReference>
<evidence type="ECO:0000313" key="2">
    <source>
        <dbReference type="Proteomes" id="UP001319874"/>
    </source>
</evidence>
<sequence length="185" mass="19857">MPGESVMQRLAVAGDRTTTGGHIIRGTSTLFDEKQRPYALKGDLATCGNCKGGFPVYGSANDCLVDGRPMVKHLDRVMCPCGKNVVLASAASTFLFMSGGEASTSADEPEKQENGNAVLWFLVSDATTGERLANQKFIANVAGIRRSGVTDENGYAMIETNGEQSVDVHAIYTSPKRLLRHNEEN</sequence>
<keyword evidence="2" id="KW-1185">Reference proteome</keyword>
<dbReference type="CDD" id="cd14744">
    <property type="entry name" value="PAAR_CT_2"/>
    <property type="match status" value="1"/>
</dbReference>
<reference evidence="1 2" key="1">
    <citation type="journal article" date="2022" name="Front. Microbiol.">
        <title>Identification and characterization of a novel class of self-sufficient cytochrome P450 hydroxylase involved in cyclohexanecarboxylate degradation in Paraburkholderia terrae strain KU-64.</title>
        <authorList>
            <person name="Yamamoto T."/>
            <person name="Hasegawa Y."/>
            <person name="Iwaki H."/>
        </authorList>
    </citation>
    <scope>NUCLEOTIDE SEQUENCE [LARGE SCALE GENOMIC DNA]</scope>
    <source>
        <strain evidence="1 2">KU-64</strain>
    </source>
</reference>
<protein>
    <recommendedName>
        <fullName evidence="3">PAAR domain-containing protein</fullName>
    </recommendedName>
</protein>